<keyword evidence="3 5" id="KW-1133">Transmembrane helix</keyword>
<dbReference type="PROSITE" id="PS50929">
    <property type="entry name" value="ABC_TM1F"/>
    <property type="match status" value="1"/>
</dbReference>
<proteinExistence type="predicted"/>
<dbReference type="EMBL" id="JABBZE010000171">
    <property type="protein sequence ID" value="NMU91130.1"/>
    <property type="molecule type" value="Genomic_DNA"/>
</dbReference>
<dbReference type="InterPro" id="IPR039421">
    <property type="entry name" value="Type_1_exporter"/>
</dbReference>
<feature type="transmembrane region" description="Helical" evidence="5">
    <location>
        <begin position="234"/>
        <end position="257"/>
    </location>
</feature>
<feature type="transmembrane region" description="Helical" evidence="5">
    <location>
        <begin position="125"/>
        <end position="143"/>
    </location>
</feature>
<evidence type="ECO:0000259" key="6">
    <source>
        <dbReference type="PROSITE" id="PS50929"/>
    </source>
</evidence>
<dbReference type="AlphaFoldDB" id="A0A848NJQ3"/>
<dbReference type="Gene3D" id="1.20.1560.10">
    <property type="entry name" value="ABC transporter type 1, transmembrane domain"/>
    <property type="match status" value="1"/>
</dbReference>
<gene>
    <name evidence="7" type="ORF">HGQ98_15380</name>
</gene>
<dbReference type="GO" id="GO:0140359">
    <property type="term" value="F:ABC-type transporter activity"/>
    <property type="evidence" value="ECO:0007669"/>
    <property type="project" value="InterPro"/>
</dbReference>
<feature type="transmembrane region" description="Helical" evidence="5">
    <location>
        <begin position="263"/>
        <end position="281"/>
    </location>
</feature>
<evidence type="ECO:0000256" key="4">
    <source>
        <dbReference type="ARBA" id="ARBA00023136"/>
    </source>
</evidence>
<evidence type="ECO:0000256" key="1">
    <source>
        <dbReference type="ARBA" id="ARBA00004651"/>
    </source>
</evidence>
<organism evidence="7 8">
    <name type="scientific">Achromobacter ruhlandii</name>
    <dbReference type="NCBI Taxonomy" id="72557"/>
    <lineage>
        <taxon>Bacteria</taxon>
        <taxon>Pseudomonadati</taxon>
        <taxon>Pseudomonadota</taxon>
        <taxon>Betaproteobacteria</taxon>
        <taxon>Burkholderiales</taxon>
        <taxon>Alcaligenaceae</taxon>
        <taxon>Achromobacter</taxon>
    </lineage>
</organism>
<dbReference type="Pfam" id="PF00664">
    <property type="entry name" value="ABC_membrane"/>
    <property type="match status" value="1"/>
</dbReference>
<evidence type="ECO:0000256" key="2">
    <source>
        <dbReference type="ARBA" id="ARBA00022692"/>
    </source>
</evidence>
<dbReference type="PANTHER" id="PTHR24221">
    <property type="entry name" value="ATP-BINDING CASSETTE SUB-FAMILY B"/>
    <property type="match status" value="1"/>
</dbReference>
<keyword evidence="4 5" id="KW-0472">Membrane</keyword>
<dbReference type="InterPro" id="IPR036640">
    <property type="entry name" value="ABC1_TM_sf"/>
</dbReference>
<name>A0A848NJQ3_9BURK</name>
<keyword evidence="2 5" id="KW-0812">Transmembrane</keyword>
<feature type="transmembrane region" description="Helical" evidence="5">
    <location>
        <begin position="42"/>
        <end position="61"/>
    </location>
</feature>
<dbReference type="PANTHER" id="PTHR24221:SF654">
    <property type="entry name" value="ATP-BINDING CASSETTE SUB-FAMILY B MEMBER 6"/>
    <property type="match status" value="1"/>
</dbReference>
<keyword evidence="7" id="KW-0547">Nucleotide-binding</keyword>
<dbReference type="InterPro" id="IPR011527">
    <property type="entry name" value="ABC1_TM_dom"/>
</dbReference>
<feature type="domain" description="ABC transmembrane type-1" evidence="6">
    <location>
        <begin position="10"/>
        <end position="292"/>
    </location>
</feature>
<comment type="subcellular location">
    <subcellularLocation>
        <location evidence="1">Cell membrane</location>
        <topology evidence="1">Multi-pass membrane protein</topology>
    </subcellularLocation>
</comment>
<feature type="transmembrane region" description="Helical" evidence="5">
    <location>
        <begin position="149"/>
        <end position="166"/>
    </location>
</feature>
<keyword evidence="7" id="KW-0067">ATP-binding</keyword>
<reference evidence="7 8" key="1">
    <citation type="submission" date="2020-04" db="EMBL/GenBank/DDBJ databases">
        <title>Achromobacter ruhlandii genome sequencing and assembly.</title>
        <authorList>
            <person name="Martins R.C.R."/>
            <person name="Perdigao-Neto L.V."/>
            <person name="Levin A.S.S."/>
            <person name="Costa S.F."/>
        </authorList>
    </citation>
    <scope>NUCLEOTIDE SEQUENCE [LARGE SCALE GENOMIC DNA]</scope>
    <source>
        <strain evidence="7 8">9035ralo</strain>
    </source>
</reference>
<evidence type="ECO:0000256" key="3">
    <source>
        <dbReference type="ARBA" id="ARBA00022989"/>
    </source>
</evidence>
<accession>A0A848NJQ3</accession>
<protein>
    <submittedName>
        <fullName evidence="7">ABC transporter ATP-binding protein</fullName>
    </submittedName>
</protein>
<dbReference type="PROSITE" id="PS51257">
    <property type="entry name" value="PROKAR_LIPOPROTEIN"/>
    <property type="match status" value="1"/>
</dbReference>
<evidence type="ECO:0000256" key="5">
    <source>
        <dbReference type="SAM" id="Phobius"/>
    </source>
</evidence>
<evidence type="ECO:0000313" key="8">
    <source>
        <dbReference type="Proteomes" id="UP000542405"/>
    </source>
</evidence>
<dbReference type="GO" id="GO:0005524">
    <property type="term" value="F:ATP binding"/>
    <property type="evidence" value="ECO:0007669"/>
    <property type="project" value="UniProtKB-KW"/>
</dbReference>
<dbReference type="CDD" id="cd07346">
    <property type="entry name" value="ABC_6TM_exporters"/>
    <property type="match status" value="1"/>
</dbReference>
<dbReference type="SUPFAM" id="SSF90123">
    <property type="entry name" value="ABC transporter transmembrane region"/>
    <property type="match status" value="1"/>
</dbReference>
<dbReference type="GO" id="GO:0005886">
    <property type="term" value="C:plasma membrane"/>
    <property type="evidence" value="ECO:0007669"/>
    <property type="project" value="UniProtKB-SubCell"/>
</dbReference>
<comment type="caution">
    <text evidence="7">The sequence shown here is derived from an EMBL/GenBank/DDBJ whole genome shotgun (WGS) entry which is preliminary data.</text>
</comment>
<evidence type="ECO:0000313" key="7">
    <source>
        <dbReference type="EMBL" id="NMU91130.1"/>
    </source>
</evidence>
<sequence>MRPVRGRIRLAMGLAVAGVLCSLASLGCLALAMRDLLRASAAYPWPAFLGALACTLLACFLRLQAFNQSHYAAFRLEVILRNDLVRHLSRLSFGELQALGSGPLAKVVQNDVQALHVFVADSTPLFARAYAMPVFSAALLFALDWRMALAAVGVLAVGAGGLSLAMRGRETMTRRYHQAREQVSAAVIEYVQAMPVVRTFDTGQTTFGRYHRALERYLVVLTDWYRGASFSSRFAIAVLGPLPTLAALLWLGAWWTAQGQLDFPVWLALLLFGMGMAEAMFPMMSLAHMIDQAKLSVARIQQVLAITPLPPARAPERRPADATVRFGGVA</sequence>
<dbReference type="Proteomes" id="UP000542405">
    <property type="component" value="Unassembled WGS sequence"/>
</dbReference>
<feature type="non-terminal residue" evidence="7">
    <location>
        <position position="330"/>
    </location>
</feature>